<dbReference type="PANTHER" id="PTHR47967:SF91">
    <property type="entry name" value="PEPTIDASE A1 DOMAIN-CONTAINING PROTEIN"/>
    <property type="match status" value="1"/>
</dbReference>
<evidence type="ECO:0000256" key="4">
    <source>
        <dbReference type="ARBA" id="ARBA00022801"/>
    </source>
</evidence>
<protein>
    <recommendedName>
        <fullName evidence="6">Peptidase A1 domain-containing protein</fullName>
    </recommendedName>
</protein>
<evidence type="ECO:0000259" key="6">
    <source>
        <dbReference type="PROSITE" id="PS51767"/>
    </source>
</evidence>
<dbReference type="InterPro" id="IPR021109">
    <property type="entry name" value="Peptidase_aspartic_dom_sf"/>
</dbReference>
<dbReference type="OrthoDB" id="2747330at2759"/>
<reference evidence="7 8" key="1">
    <citation type="submission" date="2020-04" db="EMBL/GenBank/DDBJ databases">
        <title>Plant Genome Project.</title>
        <authorList>
            <person name="Zhang R.-G."/>
        </authorList>
    </citation>
    <scope>NUCLEOTIDE SEQUENCE [LARGE SCALE GENOMIC DNA]</scope>
    <source>
        <strain evidence="7">YNK0</strain>
        <tissue evidence="7">Leaf</tissue>
    </source>
</reference>
<dbReference type="GO" id="GO:0005576">
    <property type="term" value="C:extracellular region"/>
    <property type="evidence" value="ECO:0007669"/>
    <property type="project" value="TreeGrafter"/>
</dbReference>
<dbReference type="FunFam" id="2.40.70.10:FF:000033">
    <property type="entry name" value="Aspartyl protease family protein"/>
    <property type="match status" value="1"/>
</dbReference>
<gene>
    <name evidence="7" type="ORF">HHK36_026571</name>
</gene>
<dbReference type="AlphaFoldDB" id="A0A834YG97"/>
<evidence type="ECO:0000256" key="3">
    <source>
        <dbReference type="ARBA" id="ARBA00022750"/>
    </source>
</evidence>
<dbReference type="InterPro" id="IPR034161">
    <property type="entry name" value="Pepsin-like_plant"/>
</dbReference>
<keyword evidence="4" id="KW-0378">Hydrolase</keyword>
<dbReference type="CDD" id="cd05476">
    <property type="entry name" value="pepsin_A_like_plant"/>
    <property type="match status" value="1"/>
</dbReference>
<evidence type="ECO:0000313" key="7">
    <source>
        <dbReference type="EMBL" id="KAF8387909.1"/>
    </source>
</evidence>
<dbReference type="FunFam" id="2.40.70.10:FF:000031">
    <property type="entry name" value="Aspartyl protease AED1"/>
    <property type="match status" value="1"/>
</dbReference>
<dbReference type="PANTHER" id="PTHR47967">
    <property type="entry name" value="OS07G0603500 PROTEIN-RELATED"/>
    <property type="match status" value="1"/>
</dbReference>
<dbReference type="EMBL" id="JABCRI010000020">
    <property type="protein sequence ID" value="KAF8387909.1"/>
    <property type="molecule type" value="Genomic_DNA"/>
</dbReference>
<comment type="similarity">
    <text evidence="1">Belongs to the peptidase A1 family.</text>
</comment>
<keyword evidence="8" id="KW-1185">Reference proteome</keyword>
<sequence length="441" mass="48238">MVSSTLLPAAIAVLFISIVFYTSPCASFNAKTGGDDFSIRLIHRDSPQSPLYDPTITAADRAKAAAHRSISRLHYFQSLISASSSLMDIAPKLTPDRGEYLMWYHLGTPPVPVYAVADTASNLIWLQCLPCKNCYNQTQPIFDPSKSSTYKQILCDSPPCHEFESVRCQEDGDGCYYGLAYMDGSSSMGVLSSDTLTFEDRMRNNITFPNLAFGCADDNSGSFKGSGVVGLNREPFSLISQLEVTRFSHCMVPPFQDDSGSRMQFGSNALISGGKTPLATDDSTYYYLTLEGISVGNEKLTIPDGIFKVTENNKGGFIIDSGTRFTMLRSEALDELVKVLGEKIKLEQKKESGHIFQLCFVARSFDDLASAPVVTFHFNGTDVVLPQQSTYVDAGDGLWCLAMLPSNDVSVLGNFQQQNLNVGYDLSAKLVSFTPIDCATF</sequence>
<dbReference type="Proteomes" id="UP000655225">
    <property type="component" value="Unassembled WGS sequence"/>
</dbReference>
<dbReference type="PROSITE" id="PS51767">
    <property type="entry name" value="PEPTIDASE_A1"/>
    <property type="match status" value="1"/>
</dbReference>
<dbReference type="GO" id="GO:0004190">
    <property type="term" value="F:aspartic-type endopeptidase activity"/>
    <property type="evidence" value="ECO:0007669"/>
    <property type="project" value="UniProtKB-KW"/>
</dbReference>
<dbReference type="GO" id="GO:0006508">
    <property type="term" value="P:proteolysis"/>
    <property type="evidence" value="ECO:0007669"/>
    <property type="project" value="UniProtKB-KW"/>
</dbReference>
<organism evidence="7 8">
    <name type="scientific">Tetracentron sinense</name>
    <name type="common">Spur-leaf</name>
    <dbReference type="NCBI Taxonomy" id="13715"/>
    <lineage>
        <taxon>Eukaryota</taxon>
        <taxon>Viridiplantae</taxon>
        <taxon>Streptophyta</taxon>
        <taxon>Embryophyta</taxon>
        <taxon>Tracheophyta</taxon>
        <taxon>Spermatophyta</taxon>
        <taxon>Magnoliopsida</taxon>
        <taxon>Trochodendrales</taxon>
        <taxon>Trochodendraceae</taxon>
        <taxon>Tetracentron</taxon>
    </lineage>
</organism>
<feature type="domain" description="Peptidase A1" evidence="6">
    <location>
        <begin position="100"/>
        <end position="434"/>
    </location>
</feature>
<evidence type="ECO:0000256" key="1">
    <source>
        <dbReference type="ARBA" id="ARBA00007447"/>
    </source>
</evidence>
<dbReference type="InterPro" id="IPR051708">
    <property type="entry name" value="Plant_Aspart_Prot_A1"/>
</dbReference>
<evidence type="ECO:0000313" key="8">
    <source>
        <dbReference type="Proteomes" id="UP000655225"/>
    </source>
</evidence>
<dbReference type="InterPro" id="IPR032799">
    <property type="entry name" value="TAXi_C"/>
</dbReference>
<evidence type="ECO:0000256" key="5">
    <source>
        <dbReference type="ARBA" id="ARBA00023180"/>
    </source>
</evidence>
<accession>A0A834YG97</accession>
<keyword evidence="2" id="KW-0645">Protease</keyword>
<dbReference type="OMA" id="PCHEFES"/>
<name>A0A834YG97_TETSI</name>
<dbReference type="InterPro" id="IPR032861">
    <property type="entry name" value="TAXi_N"/>
</dbReference>
<comment type="caution">
    <text evidence="7">The sequence shown here is derived from an EMBL/GenBank/DDBJ whole genome shotgun (WGS) entry which is preliminary data.</text>
</comment>
<dbReference type="Pfam" id="PF14541">
    <property type="entry name" value="TAXi_C"/>
    <property type="match status" value="1"/>
</dbReference>
<keyword evidence="3" id="KW-0064">Aspartyl protease</keyword>
<dbReference type="SUPFAM" id="SSF50630">
    <property type="entry name" value="Acid proteases"/>
    <property type="match status" value="1"/>
</dbReference>
<evidence type="ECO:0000256" key="2">
    <source>
        <dbReference type="ARBA" id="ARBA00022670"/>
    </source>
</evidence>
<proteinExistence type="inferred from homology"/>
<dbReference type="Pfam" id="PF14543">
    <property type="entry name" value="TAXi_N"/>
    <property type="match status" value="1"/>
</dbReference>
<dbReference type="InterPro" id="IPR033121">
    <property type="entry name" value="PEPTIDASE_A1"/>
</dbReference>
<keyword evidence="5" id="KW-0325">Glycoprotein</keyword>
<dbReference type="Gene3D" id="2.40.70.10">
    <property type="entry name" value="Acid Proteases"/>
    <property type="match status" value="2"/>
</dbReference>